<feature type="compositionally biased region" description="Basic and acidic residues" evidence="2">
    <location>
        <begin position="316"/>
        <end position="328"/>
    </location>
</feature>
<dbReference type="GO" id="GO:0008270">
    <property type="term" value="F:zinc ion binding"/>
    <property type="evidence" value="ECO:0007669"/>
    <property type="project" value="UniProtKB-KW"/>
</dbReference>
<feature type="compositionally biased region" description="Basic residues" evidence="2">
    <location>
        <begin position="2251"/>
        <end position="2270"/>
    </location>
</feature>
<feature type="compositionally biased region" description="Low complexity" evidence="2">
    <location>
        <begin position="3282"/>
        <end position="3295"/>
    </location>
</feature>
<feature type="compositionally biased region" description="Polar residues" evidence="2">
    <location>
        <begin position="3431"/>
        <end position="3446"/>
    </location>
</feature>
<feature type="domain" description="C2H2-type" evidence="3">
    <location>
        <begin position="2285"/>
        <end position="2314"/>
    </location>
</feature>
<feature type="compositionally biased region" description="Polar residues" evidence="2">
    <location>
        <begin position="452"/>
        <end position="472"/>
    </location>
</feature>
<feature type="region of interest" description="Disordered" evidence="2">
    <location>
        <begin position="448"/>
        <end position="472"/>
    </location>
</feature>
<name>A0A182Q2X0_9DIPT</name>
<dbReference type="EMBL" id="AXCN02001885">
    <property type="status" value="NOT_ANNOTATED_CDS"/>
    <property type="molecule type" value="Genomic_DNA"/>
</dbReference>
<feature type="region of interest" description="Disordered" evidence="2">
    <location>
        <begin position="290"/>
        <end position="337"/>
    </location>
</feature>
<evidence type="ECO:0000259" key="3">
    <source>
        <dbReference type="PROSITE" id="PS50157"/>
    </source>
</evidence>
<feature type="compositionally biased region" description="Polar residues" evidence="2">
    <location>
        <begin position="2368"/>
        <end position="2378"/>
    </location>
</feature>
<feature type="compositionally biased region" description="Low complexity" evidence="2">
    <location>
        <begin position="1519"/>
        <end position="1534"/>
    </location>
</feature>
<keyword evidence="1" id="KW-0862">Zinc</keyword>
<keyword evidence="1" id="KW-0863">Zinc-finger</keyword>
<feature type="region of interest" description="Disordered" evidence="2">
    <location>
        <begin position="250"/>
        <end position="277"/>
    </location>
</feature>
<feature type="compositionally biased region" description="Low complexity" evidence="2">
    <location>
        <begin position="2526"/>
        <end position="2541"/>
    </location>
</feature>
<feature type="compositionally biased region" description="Polar residues" evidence="2">
    <location>
        <begin position="3175"/>
        <end position="3190"/>
    </location>
</feature>
<feature type="region of interest" description="Disordered" evidence="2">
    <location>
        <begin position="3428"/>
        <end position="3461"/>
    </location>
</feature>
<feature type="compositionally biased region" description="Low complexity" evidence="2">
    <location>
        <begin position="498"/>
        <end position="527"/>
    </location>
</feature>
<feature type="compositionally biased region" description="Basic and acidic residues" evidence="2">
    <location>
        <begin position="1895"/>
        <end position="1910"/>
    </location>
</feature>
<accession>A0A182Q2X0</accession>
<dbReference type="VEuPathDB" id="VectorBase:AFAF002019"/>
<feature type="region of interest" description="Disordered" evidence="2">
    <location>
        <begin position="3282"/>
        <end position="3344"/>
    </location>
</feature>
<feature type="compositionally biased region" description="Polar residues" evidence="2">
    <location>
        <begin position="290"/>
        <end position="315"/>
    </location>
</feature>
<feature type="region of interest" description="Disordered" evidence="2">
    <location>
        <begin position="1299"/>
        <end position="1321"/>
    </location>
</feature>
<proteinExistence type="predicted"/>
<dbReference type="InterPro" id="IPR013087">
    <property type="entry name" value="Znf_C2H2_type"/>
</dbReference>
<evidence type="ECO:0000313" key="5">
    <source>
        <dbReference type="Proteomes" id="UP000075886"/>
    </source>
</evidence>
<protein>
    <recommendedName>
        <fullName evidence="3">C2H2-type domain-containing protein</fullName>
    </recommendedName>
</protein>
<keyword evidence="5" id="KW-1185">Reference proteome</keyword>
<feature type="compositionally biased region" description="Polar residues" evidence="2">
    <location>
        <begin position="1883"/>
        <end position="1893"/>
    </location>
</feature>
<feature type="compositionally biased region" description="Polar residues" evidence="2">
    <location>
        <begin position="2238"/>
        <end position="2247"/>
    </location>
</feature>
<feature type="region of interest" description="Disordered" evidence="2">
    <location>
        <begin position="2238"/>
        <end position="2281"/>
    </location>
</feature>
<dbReference type="EnsemblMetazoa" id="AFAF002019-RA">
    <property type="protein sequence ID" value="AFAF002019-PA"/>
    <property type="gene ID" value="AFAF002019"/>
</dbReference>
<feature type="region of interest" description="Disordered" evidence="2">
    <location>
        <begin position="3170"/>
        <end position="3190"/>
    </location>
</feature>
<feature type="region of interest" description="Disordered" evidence="2">
    <location>
        <begin position="2766"/>
        <end position="2843"/>
    </location>
</feature>
<feature type="region of interest" description="Disordered" evidence="2">
    <location>
        <begin position="2682"/>
        <end position="2714"/>
    </location>
</feature>
<feature type="region of interest" description="Disordered" evidence="2">
    <location>
        <begin position="492"/>
        <end position="527"/>
    </location>
</feature>
<sequence length="3582" mass="392596">MANLPAKRNSRQLHLQTSKQINKRSTIVPGRKTLHGSVVLPAAKLRVPDSSSESKADETQSSLKRCESMNLQPKPLNAAATIHNGNGTDNNKNLANSSASAARKVIGPQCNNTTAVRSRQNIPYSVSVARDTTLRASSSKVHKVLRQKSRPKRLGNSISDENDKLSARTIKTSRMNRNRVSRVASVMKVSKTEILRWKKNKHEIVRISTTNGHHRLLRSSGLRPLLVSLQSMRSKARKRSVLKSSTMLNRRIQASSPGMPMEELSNGNSSSTKHSTIDTVDKVLTTDVSESNSTLTTTDENSASAINKAATGTVTSDKHQDEENKITEDTPAGKQQPPFVDVLASEIANVSVVKSLQFTPDQPIRKQYDDVDTPATPTKSIRTDRVSSPISQPISPTSTPTLASHLKSGPSSGSKRKPKKLNDCIAMLTGKLSERLGVDFFKNETHRENTNPEETVNSSSLSATEIPTPNITGTTAMQTKECFTEAKGEQYNRIEKQVSTPSTSLPNVSSSSFDSSSSSLLSQSKMPSPVAICTHDFSTTGTRTDQQTSPIQLKTAVSIQSQPSHSVAPQSTFQHSALPIASADSVSDEPLNLSINSSLDSARNVKLMPKHDNGSTNHRSNVLSLHTPQQESSTMAHLPPQPLHFQHSHAHNRGSHYHQHPATNSAIVNTHSVHKLTGSTNILPDSSCTVTSKSGSGNLSSIKLPPGLIIERVEYKQSRPTFSKEAPSVTIVARHRQVPTQAALPTSVENSATDLSVESTNIPFASNSLPFAKPAHNNISNLRHHSDPNHTKIGGYVNYPDHSNPPHCSEPALEATSAMRIPSGLRSGPCAENHISVTITESKAPNLEPRMQEVIHMPKTSVALCMSSQSDKMNRSQCSVSQLKPSQLNVIHSTSPLKQSTSMQSSASMHKTPIGVVGPGLPGLAEKLSAPMTTLIIPQVPMPPMASQIIPPATKRARRKSVFVPLPVPTGDTNRDVAAKPVRQQHPTCPSIPTTHAPTITPSTGLASANLLASMSLSFVAPNLLPVTGAPMLGPIDLQRLASVTLPAHLKPPVIPPLTIPSAAAASAALLEKIFHPTRSEVLSTSLELKRDTQYNSDKQPAKEPFRNSVENSCGAPMPSIADMNKFVAPIEQQLTKPTASSILRSESINTFDATVGKINAPTGMSKGVGRIMKRRASVADYQRKALMEQIWNKSILDKIMEKHTTIVPAGGEAQNDLNIQNPSKQIVTENCNVSNKGDVCQRPVQTVEISSSVQQPIITSPKLKDDLVAHKQDSGNSDKMSSQSVQQNVDDLAQCVESTTTQGNSQDKELKSTEIASSEEPLITGTTECGKLVQDEKKQSLTYSPRERMEKIHEESLDMNPCEVSDSSKPSSVTQSIHPVNIVGEADAVQKDRNSEIVEPLAATDGQKGGSTKIVRKRRKNELASILSDQLLESFKEVDKSRLNDLKLLHDLTCETPDVKFTLEQIPQLAKRKSNPRMPKLLVQDSPKISTPTNATQKKVHSSTKKVAKESEDIAKTSALLSNESASSSHNSSGKLKANDKSYNNDPTTAGFRRMRKFSIDIENFTSLQKDDSAVKDTASGQFSAGLKTTRAKTQTTLETKIAQHSFKKTVTLLVDAQYDGGAHVKTTENNITNESENSADHLKDLPEHEQTPLDRSHCTAISDNNTIANPLCFVDMQPKEDMPTEKPIAANLPKRIMSRRKSVFVDRDLAQYITKEEKQEEKTQTQSFSTTFKDDLILTSRRGTRSQGKLGLDLVESFVEATMKPRDPRRRVLQKRREEERMAKENKELLQVPGAGALIARDVEQITDLSKNVQTVACNSLEKTEKTMKNEIACEPCESTNLDRNKAEEIQTPPPLVGLQNNIPLRRINTRRSSVCVRPMTTPQPVATSCKKNGKEETFTTEPSKEDEHLRNIGNEVKRIYRRRASIYQPPEELQDQLGNGREKGRQLRQTSNTKEVDSCEDESSNLTVRKKQHITVQKNHTGRSKTPGPSDWKRRNQLPLNGTPEPLIESLLLHASNVESNAPKRRTTKNSQIAETVSKLFNIQEEIMLIDSSRRKPRKANPPPATPLESPVIEMEKEEAPVVVANENKMKKEVENSKPLFSNGFTTVDDSMCIENTPAKPPIMARKSFSFSNDEDESPKAINKLVETIINNTVNSSSNTSTDDSDDDNMSLACFAARSNVHDNGVGTQHSELFAKPPLGTNVYSTGRAMSVIADDESTTNTDALDDDMMSVTTEIPTSLNSSASNSRHMRRKRRKSRRQCSKLKRQQAKEKEQNSKQVQTFNCDLCRKVFKKQDAYNKHRMTLSHIAKLSEQEYLIAQQKQTLMRDDEVSHAISENSQIETKLTIEASVAIPTSEEVKKKDSNVEGTTEQSSPSDRVPTTLIGGAEKNEQLDGQTVKELSQEEKLFYECCSMLKESNTNENDQLNHLAVAIKTNDMMDQGNSPDRRLMFTDDGNSLSTSISSAFIPSVEINQTLNVGAACTTREEAARTEQEQVNYQKGHEPLNACDNDTVQRCVGGSTGGNVSPQSSVQSSSTNQSYNNAKIKTKGALKGYDNFKVSIPMTGLTVMSASTTSIGIGIGIGKESRLDTLADVALCGDIPKEFGIAGQMDELNSTDIVRAPEEQRSNLYGEAKLPLIVTDSTIEHKVDVPHLATSKVPDEKSCTGEAIASKTVAKSKTHRVQYSENVGKSQKKSSSRWITGQNRRRAGKNSLLHAAGSARCGSLALDESADDVYAFQDSPCDGDLPSVYSSKKNNVCQSQNIAKSDDGANHSSKHRSTVSQSTAHVEDHDDSQMSSLSFSDRDDFVYGTNTMSEEEEEEEDKTSSISSEQTSPKKLTSADVQKKSLIMGRIFKKGGAKEKIMSDCKANKNSVAAAVSAIVDTAQVASMTAVVAKSTATKPVAKDFDKLFDTLKNAAEPVDDAMQGSDDTILLPVTPTELDKQHTDEEMRRTFCADIENKLHGCQEKKIRQQHQLCQNEFEVTSPGPARLRRRRTVVQQKNLTESWDSDEFEDFQTGDIMKLIDRAENDEMNDKVHEYSNTNTLRHISRTGARTHCEKPDNFEKVELSECKELDAISHSPILSNAISCERDQHRMNQTLEKQSLLKKETIIVDKKSSKSDVVTDDTIRKVMESVILETMGKNSNGSKRKLASYVSSGVTGTLAFPSKTVRPASRTNNNMKSCTSNSSAEDVSQALELTSLEEHTLESSVVISSKTITSKFKQKLNSSTRHAADDRKLVEVVIGVDKEKEPNSSKLKPLPEISSITKPASACANINSAILNNNNNNTNKNNNSDNRQKPATKSTKASGIGNKGTVKPKNAIEDWPGKVASLPTNKQRKVAPKKMKNVAYDPDSDYEQSIKCKKVKRKLLENDIEANLKIEQLHSTLLNSDDNNILLTTSRRKRNAGEMLYYWSSTSDEEIEKEVVVGSAKGSSTISKSVNNGTQSGKKRGRKKKQVDNTDTIALVKDKAIDGGGISLEGGDKHSSQDISALTSDKKSKTLPGVTGKKSAPTRRKQQSNQIDSDKSAPTEEQVAGEDSGTTSNEHLQQHGWIMGDSHKKLVTLLAHAKGKHDSRKATNNRRK</sequence>
<evidence type="ECO:0000256" key="2">
    <source>
        <dbReference type="SAM" id="MobiDB-lite"/>
    </source>
</evidence>
<feature type="region of interest" description="Disordered" evidence="2">
    <location>
        <begin position="1471"/>
        <end position="1550"/>
    </location>
</feature>
<dbReference type="PROSITE" id="PS00028">
    <property type="entry name" value="ZINC_FINGER_C2H2_1"/>
    <property type="match status" value="1"/>
</dbReference>
<feature type="region of interest" description="Disordered" evidence="2">
    <location>
        <begin position="45"/>
        <end position="65"/>
    </location>
</feature>
<dbReference type="PROSITE" id="PS50157">
    <property type="entry name" value="ZINC_FINGER_C2H2_2"/>
    <property type="match status" value="1"/>
</dbReference>
<reference evidence="4" key="2">
    <citation type="submission" date="2020-05" db="UniProtKB">
        <authorList>
            <consortium name="EnsemblMetazoa"/>
        </authorList>
    </citation>
    <scope>IDENTIFICATION</scope>
    <source>
        <strain evidence="4">FAR1</strain>
    </source>
</reference>
<feature type="region of interest" description="Disordered" evidence="2">
    <location>
        <begin position="2522"/>
        <end position="2541"/>
    </location>
</feature>
<feature type="region of interest" description="Disordered" evidence="2">
    <location>
        <begin position="1882"/>
        <end position="1910"/>
    </location>
</feature>
<keyword evidence="1" id="KW-0479">Metal-binding</keyword>
<feature type="region of interest" description="Disordered" evidence="2">
    <location>
        <begin position="1930"/>
        <end position="2005"/>
    </location>
</feature>
<dbReference type="Proteomes" id="UP000075886">
    <property type="component" value="Unassembled WGS sequence"/>
</dbReference>
<reference evidence="5" key="1">
    <citation type="submission" date="2014-01" db="EMBL/GenBank/DDBJ databases">
        <title>The Genome Sequence of Anopheles farauti FAR1 (V2).</title>
        <authorList>
            <consortium name="The Broad Institute Genomics Platform"/>
            <person name="Neafsey D.E."/>
            <person name="Besansky N."/>
            <person name="Howell P."/>
            <person name="Walton C."/>
            <person name="Young S.K."/>
            <person name="Zeng Q."/>
            <person name="Gargeya S."/>
            <person name="Fitzgerald M."/>
            <person name="Haas B."/>
            <person name="Abouelleil A."/>
            <person name="Allen A.W."/>
            <person name="Alvarado L."/>
            <person name="Arachchi H.M."/>
            <person name="Berlin A.M."/>
            <person name="Chapman S.B."/>
            <person name="Gainer-Dewar J."/>
            <person name="Goldberg J."/>
            <person name="Griggs A."/>
            <person name="Gujja S."/>
            <person name="Hansen M."/>
            <person name="Howarth C."/>
            <person name="Imamovic A."/>
            <person name="Ireland A."/>
            <person name="Larimer J."/>
            <person name="McCowan C."/>
            <person name="Murphy C."/>
            <person name="Pearson M."/>
            <person name="Poon T.W."/>
            <person name="Priest M."/>
            <person name="Roberts A."/>
            <person name="Saif S."/>
            <person name="Shea T."/>
            <person name="Sisk P."/>
            <person name="Sykes S."/>
            <person name="Wortman J."/>
            <person name="Nusbaum C."/>
            <person name="Birren B."/>
        </authorList>
    </citation>
    <scope>NUCLEOTIDE SEQUENCE [LARGE SCALE GENOMIC DNA]</scope>
    <source>
        <strain evidence="5">FAR1</strain>
    </source>
</reference>
<feature type="region of interest" description="Disordered" evidence="2">
    <location>
        <begin position="364"/>
        <end position="421"/>
    </location>
</feature>
<feature type="compositionally biased region" description="Low complexity" evidence="2">
    <location>
        <begin position="387"/>
        <end position="413"/>
    </location>
</feature>
<feature type="region of interest" description="Disordered" evidence="2">
    <location>
        <begin position="3474"/>
        <end position="3554"/>
    </location>
</feature>
<evidence type="ECO:0000256" key="1">
    <source>
        <dbReference type="PROSITE-ProRule" id="PRU00042"/>
    </source>
</evidence>
<feature type="compositionally biased region" description="Polar residues" evidence="2">
    <location>
        <begin position="265"/>
        <end position="274"/>
    </location>
</feature>
<feature type="compositionally biased region" description="Polar residues" evidence="2">
    <location>
        <begin position="1488"/>
        <end position="1498"/>
    </location>
</feature>
<feature type="region of interest" description="Disordered" evidence="2">
    <location>
        <begin position="2360"/>
        <end position="2384"/>
    </location>
</feature>
<dbReference type="STRING" id="69004.A0A182Q2X0"/>
<organism evidence="4 5">
    <name type="scientific">Anopheles farauti</name>
    <dbReference type="NCBI Taxonomy" id="69004"/>
    <lineage>
        <taxon>Eukaryota</taxon>
        <taxon>Metazoa</taxon>
        <taxon>Ecdysozoa</taxon>
        <taxon>Arthropoda</taxon>
        <taxon>Hexapoda</taxon>
        <taxon>Insecta</taxon>
        <taxon>Pterygota</taxon>
        <taxon>Neoptera</taxon>
        <taxon>Endopterygota</taxon>
        <taxon>Diptera</taxon>
        <taxon>Nematocera</taxon>
        <taxon>Culicoidea</taxon>
        <taxon>Culicidae</taxon>
        <taxon>Anophelinae</taxon>
        <taxon>Anopheles</taxon>
    </lineage>
</organism>
<evidence type="ECO:0000313" key="4">
    <source>
        <dbReference type="EnsemblMetazoa" id="AFAF002019-PA"/>
    </source>
</evidence>